<keyword evidence="2" id="KW-1185">Reference proteome</keyword>
<name>A0A8T0F2T6_ARGBR</name>
<dbReference type="EMBL" id="JABXBU010000030">
    <property type="protein sequence ID" value="KAF8784635.1"/>
    <property type="molecule type" value="Genomic_DNA"/>
</dbReference>
<dbReference type="PANTHER" id="PTHR47331">
    <property type="entry name" value="PHD-TYPE DOMAIN-CONTAINING PROTEIN"/>
    <property type="match status" value="1"/>
</dbReference>
<proteinExistence type="predicted"/>
<dbReference type="AlphaFoldDB" id="A0A8T0F2T6"/>
<comment type="caution">
    <text evidence="1">The sequence shown here is derived from an EMBL/GenBank/DDBJ whole genome shotgun (WGS) entry which is preliminary data.</text>
</comment>
<reference evidence="1" key="2">
    <citation type="submission" date="2020-06" db="EMBL/GenBank/DDBJ databases">
        <authorList>
            <person name="Sheffer M."/>
        </authorList>
    </citation>
    <scope>NUCLEOTIDE SEQUENCE</scope>
</reference>
<dbReference type="Proteomes" id="UP000807504">
    <property type="component" value="Unassembled WGS sequence"/>
</dbReference>
<gene>
    <name evidence="1" type="ORF">HNY73_010286</name>
</gene>
<sequence>MIYSLCELCALPDDMDLKDALEVTLELENFAEGSAIKEDLFSIMLRALKHCYFFNCGICHMFRQIEINLQQRHFQKILWKKCPNEPVQIYKLKTITYGTITACYLSTRVLKQLAINEKDNFPIAANVVLQDIYLDDILTGCSSLHELELLKTELIFLFKSAGMNLHKWCFSYTNSEFPDLNFDQLSEEIVKTLGVLWNSSSYTLWFQSLSSYQFDLHDVLSQIARLFDPLGLLEPVISKPNSSCKNYGYLNEIGMRNYLQQFLTNGLHLSNPYRI</sequence>
<reference evidence="1" key="1">
    <citation type="journal article" date="2020" name="bioRxiv">
        <title>Chromosome-level reference genome of the European wasp spider Argiope bruennichi: a resource for studies on range expansion and evolutionary adaptation.</title>
        <authorList>
            <person name="Sheffer M.M."/>
            <person name="Hoppe A."/>
            <person name="Krehenwinkel H."/>
            <person name="Uhl G."/>
            <person name="Kuss A.W."/>
            <person name="Jensen L."/>
            <person name="Jensen C."/>
            <person name="Gillespie R.G."/>
            <person name="Hoff K.J."/>
            <person name="Prost S."/>
        </authorList>
    </citation>
    <scope>NUCLEOTIDE SEQUENCE</scope>
</reference>
<accession>A0A8T0F2T6</accession>
<evidence type="ECO:0000313" key="2">
    <source>
        <dbReference type="Proteomes" id="UP000807504"/>
    </source>
</evidence>
<evidence type="ECO:0000313" key="1">
    <source>
        <dbReference type="EMBL" id="KAF8784635.1"/>
    </source>
</evidence>
<organism evidence="1 2">
    <name type="scientific">Argiope bruennichi</name>
    <name type="common">Wasp spider</name>
    <name type="synonym">Aranea bruennichi</name>
    <dbReference type="NCBI Taxonomy" id="94029"/>
    <lineage>
        <taxon>Eukaryota</taxon>
        <taxon>Metazoa</taxon>
        <taxon>Ecdysozoa</taxon>
        <taxon>Arthropoda</taxon>
        <taxon>Chelicerata</taxon>
        <taxon>Arachnida</taxon>
        <taxon>Araneae</taxon>
        <taxon>Araneomorphae</taxon>
        <taxon>Entelegynae</taxon>
        <taxon>Araneoidea</taxon>
        <taxon>Araneidae</taxon>
        <taxon>Argiope</taxon>
    </lineage>
</organism>
<protein>
    <submittedName>
        <fullName evidence="1">Uncharacterized protein</fullName>
    </submittedName>
</protein>